<gene>
    <name evidence="1" type="ORF">KSP39_PZI014781</name>
</gene>
<evidence type="ECO:0000313" key="1">
    <source>
        <dbReference type="EMBL" id="KAK8934595.1"/>
    </source>
</evidence>
<reference evidence="1 2" key="1">
    <citation type="journal article" date="2022" name="Nat. Plants">
        <title>Genomes of leafy and leafless Platanthera orchids illuminate the evolution of mycoheterotrophy.</title>
        <authorList>
            <person name="Li M.H."/>
            <person name="Liu K.W."/>
            <person name="Li Z."/>
            <person name="Lu H.C."/>
            <person name="Ye Q.L."/>
            <person name="Zhang D."/>
            <person name="Wang J.Y."/>
            <person name="Li Y.F."/>
            <person name="Zhong Z.M."/>
            <person name="Liu X."/>
            <person name="Yu X."/>
            <person name="Liu D.K."/>
            <person name="Tu X.D."/>
            <person name="Liu B."/>
            <person name="Hao Y."/>
            <person name="Liao X.Y."/>
            <person name="Jiang Y.T."/>
            <person name="Sun W.H."/>
            <person name="Chen J."/>
            <person name="Chen Y.Q."/>
            <person name="Ai Y."/>
            <person name="Zhai J.W."/>
            <person name="Wu S.S."/>
            <person name="Zhou Z."/>
            <person name="Hsiao Y.Y."/>
            <person name="Wu W.L."/>
            <person name="Chen Y.Y."/>
            <person name="Lin Y.F."/>
            <person name="Hsu J.L."/>
            <person name="Li C.Y."/>
            <person name="Wang Z.W."/>
            <person name="Zhao X."/>
            <person name="Zhong W.Y."/>
            <person name="Ma X.K."/>
            <person name="Ma L."/>
            <person name="Huang J."/>
            <person name="Chen G.Z."/>
            <person name="Huang M.Z."/>
            <person name="Huang L."/>
            <person name="Peng D.H."/>
            <person name="Luo Y.B."/>
            <person name="Zou S.Q."/>
            <person name="Chen S.P."/>
            <person name="Lan S."/>
            <person name="Tsai W.C."/>
            <person name="Van de Peer Y."/>
            <person name="Liu Z.J."/>
        </authorList>
    </citation>
    <scope>NUCLEOTIDE SEQUENCE [LARGE SCALE GENOMIC DNA]</scope>
    <source>
        <strain evidence="1">Lor287</strain>
    </source>
</reference>
<proteinExistence type="predicted"/>
<comment type="caution">
    <text evidence="1">The sequence shown here is derived from an EMBL/GenBank/DDBJ whole genome shotgun (WGS) entry which is preliminary data.</text>
</comment>
<name>A0AAP0G2J2_9ASPA</name>
<dbReference type="Proteomes" id="UP001418222">
    <property type="component" value="Unassembled WGS sequence"/>
</dbReference>
<accession>A0AAP0G2J2</accession>
<sequence>MWKGSVGGGCLLISLQVSFDSQFSFLLLFLLEPLLLYPNLFHYERGLVMDFIVCREFTGFEFNISVFISNHQWFFFFLVWCEKYIHICVLEHQIHYNHLII</sequence>
<organism evidence="1 2">
    <name type="scientific">Platanthera zijinensis</name>
    <dbReference type="NCBI Taxonomy" id="2320716"/>
    <lineage>
        <taxon>Eukaryota</taxon>
        <taxon>Viridiplantae</taxon>
        <taxon>Streptophyta</taxon>
        <taxon>Embryophyta</taxon>
        <taxon>Tracheophyta</taxon>
        <taxon>Spermatophyta</taxon>
        <taxon>Magnoliopsida</taxon>
        <taxon>Liliopsida</taxon>
        <taxon>Asparagales</taxon>
        <taxon>Orchidaceae</taxon>
        <taxon>Orchidoideae</taxon>
        <taxon>Orchideae</taxon>
        <taxon>Orchidinae</taxon>
        <taxon>Platanthera</taxon>
    </lineage>
</organism>
<dbReference type="EMBL" id="JBBWWQ010000012">
    <property type="protein sequence ID" value="KAK8934595.1"/>
    <property type="molecule type" value="Genomic_DNA"/>
</dbReference>
<protein>
    <submittedName>
        <fullName evidence="1">Uncharacterized protein</fullName>
    </submittedName>
</protein>
<evidence type="ECO:0000313" key="2">
    <source>
        <dbReference type="Proteomes" id="UP001418222"/>
    </source>
</evidence>
<dbReference type="AlphaFoldDB" id="A0AAP0G2J2"/>
<keyword evidence="2" id="KW-1185">Reference proteome</keyword>